<evidence type="ECO:0000256" key="1">
    <source>
        <dbReference type="SAM" id="Coils"/>
    </source>
</evidence>
<accession>A0ABS0PU83</accession>
<evidence type="ECO:0000313" key="2">
    <source>
        <dbReference type="EMBL" id="MBH5400655.1"/>
    </source>
</evidence>
<proteinExistence type="predicted"/>
<dbReference type="RefSeq" id="WP_197961817.1">
    <property type="nucleotide sequence ID" value="NZ_JACCHP010000015.1"/>
</dbReference>
<dbReference type="InterPro" id="IPR009200">
    <property type="entry name" value="DUF1269_membrane"/>
</dbReference>
<keyword evidence="3" id="KW-1185">Reference proteome</keyword>
<dbReference type="EMBL" id="JACCHP010000015">
    <property type="protein sequence ID" value="MBH5400655.1"/>
    <property type="molecule type" value="Genomic_DNA"/>
</dbReference>
<feature type="coiled-coil region" evidence="1">
    <location>
        <begin position="152"/>
        <end position="223"/>
    </location>
</feature>
<reference evidence="2 3" key="1">
    <citation type="submission" date="2020-07" db="EMBL/GenBank/DDBJ databases">
        <title>Bradyrhizobium diversity isolated from nodules of indigenous legumes of Western Australia.</title>
        <authorList>
            <person name="Klepa M.S."/>
        </authorList>
    </citation>
    <scope>NUCLEOTIDE SEQUENCE [LARGE SCALE GENOMIC DNA]</scope>
    <source>
        <strain evidence="2 3">CNPSo 4010</strain>
    </source>
</reference>
<name>A0ABS0PU83_9BRAD</name>
<evidence type="ECO:0000313" key="3">
    <source>
        <dbReference type="Proteomes" id="UP000807370"/>
    </source>
</evidence>
<dbReference type="SUPFAM" id="SSF58113">
    <property type="entry name" value="Apolipoprotein A-I"/>
    <property type="match status" value="1"/>
</dbReference>
<keyword evidence="1" id="KW-0175">Coiled coil</keyword>
<dbReference type="Pfam" id="PF06897">
    <property type="entry name" value="DUF1269"/>
    <property type="match status" value="1"/>
</dbReference>
<sequence length="266" mass="28183">MNKMLVAVFDTEAAAFEGLSALKDLHRGGDITLYSSAVIAKDKNGTVNLRQEADPGPVGTALGLLTGSMIGILGGPAGLAIGASIGGLAGLVFDVNKCGVDVTFLDDVSKALTGGKFAVLAEIEESWTTPIDTRLHKLDGIVFRRLRGEVVADQLMRESAAFEADLKALNDELKQAAAENRAAIQKDVEAVKKQIKVVQDEAKARLDQAKAETDAKVKALQDQAKAATGMVKARIEKRIAIAKADFETRAQKLSQAWTLTKEALAA</sequence>
<gene>
    <name evidence="2" type="ORF">HZZ13_23075</name>
</gene>
<organism evidence="2 3">
    <name type="scientific">Bradyrhizobium agreste</name>
    <dbReference type="NCBI Taxonomy" id="2751811"/>
    <lineage>
        <taxon>Bacteria</taxon>
        <taxon>Pseudomonadati</taxon>
        <taxon>Pseudomonadota</taxon>
        <taxon>Alphaproteobacteria</taxon>
        <taxon>Hyphomicrobiales</taxon>
        <taxon>Nitrobacteraceae</taxon>
        <taxon>Bradyrhizobium</taxon>
    </lineage>
</organism>
<protein>
    <submittedName>
        <fullName evidence="2">DUF1269 domain-containing protein</fullName>
    </submittedName>
</protein>
<dbReference type="Proteomes" id="UP000807370">
    <property type="component" value="Unassembled WGS sequence"/>
</dbReference>
<comment type="caution">
    <text evidence="2">The sequence shown here is derived from an EMBL/GenBank/DDBJ whole genome shotgun (WGS) entry which is preliminary data.</text>
</comment>